<keyword evidence="2" id="KW-1185">Reference proteome</keyword>
<sequence length="116" mass="13375">MTQEEATFAKHLSQQNWSQFCTKLQANLRRISLTSCVRKLLQNRLSPYIEDSGRCSITLYGFRPQLSTEDVLLQLKEEIIDRLTSTHKYCILALDIKGYLDNISHQDILQGLTSID</sequence>
<evidence type="ECO:0000313" key="2">
    <source>
        <dbReference type="Proteomes" id="UP000805193"/>
    </source>
</evidence>
<protein>
    <submittedName>
        <fullName evidence="1">Uncharacterized protein</fullName>
    </submittedName>
</protein>
<reference evidence="1 2" key="1">
    <citation type="journal article" date="2020" name="Cell">
        <title>Large-Scale Comparative Analyses of Tick Genomes Elucidate Their Genetic Diversity and Vector Capacities.</title>
        <authorList>
            <consortium name="Tick Genome and Microbiome Consortium (TIGMIC)"/>
            <person name="Jia N."/>
            <person name="Wang J."/>
            <person name="Shi W."/>
            <person name="Du L."/>
            <person name="Sun Y."/>
            <person name="Zhan W."/>
            <person name="Jiang J.F."/>
            <person name="Wang Q."/>
            <person name="Zhang B."/>
            <person name="Ji P."/>
            <person name="Bell-Sakyi L."/>
            <person name="Cui X.M."/>
            <person name="Yuan T.T."/>
            <person name="Jiang B.G."/>
            <person name="Yang W.F."/>
            <person name="Lam T.T."/>
            <person name="Chang Q.C."/>
            <person name="Ding S.J."/>
            <person name="Wang X.J."/>
            <person name="Zhu J.G."/>
            <person name="Ruan X.D."/>
            <person name="Zhao L."/>
            <person name="Wei J.T."/>
            <person name="Ye R.Z."/>
            <person name="Que T.C."/>
            <person name="Du C.H."/>
            <person name="Zhou Y.H."/>
            <person name="Cheng J.X."/>
            <person name="Dai P.F."/>
            <person name="Guo W.B."/>
            <person name="Han X.H."/>
            <person name="Huang E.J."/>
            <person name="Li L.F."/>
            <person name="Wei W."/>
            <person name="Gao Y.C."/>
            <person name="Liu J.Z."/>
            <person name="Shao H.Z."/>
            <person name="Wang X."/>
            <person name="Wang C.C."/>
            <person name="Yang T.C."/>
            <person name="Huo Q.B."/>
            <person name="Li W."/>
            <person name="Chen H.Y."/>
            <person name="Chen S.E."/>
            <person name="Zhou L.G."/>
            <person name="Ni X.B."/>
            <person name="Tian J.H."/>
            <person name="Sheng Y."/>
            <person name="Liu T."/>
            <person name="Pan Y.S."/>
            <person name="Xia L.Y."/>
            <person name="Li J."/>
            <person name="Zhao F."/>
            <person name="Cao W.C."/>
        </authorList>
    </citation>
    <scope>NUCLEOTIDE SEQUENCE [LARGE SCALE GENOMIC DNA]</scope>
    <source>
        <strain evidence="1">Iper-2018</strain>
    </source>
</reference>
<comment type="caution">
    <text evidence="1">The sequence shown here is derived from an EMBL/GenBank/DDBJ whole genome shotgun (WGS) entry which is preliminary data.</text>
</comment>
<dbReference type="Proteomes" id="UP000805193">
    <property type="component" value="Unassembled WGS sequence"/>
</dbReference>
<name>A0AC60QP54_IXOPE</name>
<organism evidence="1 2">
    <name type="scientific">Ixodes persulcatus</name>
    <name type="common">Taiga tick</name>
    <dbReference type="NCBI Taxonomy" id="34615"/>
    <lineage>
        <taxon>Eukaryota</taxon>
        <taxon>Metazoa</taxon>
        <taxon>Ecdysozoa</taxon>
        <taxon>Arthropoda</taxon>
        <taxon>Chelicerata</taxon>
        <taxon>Arachnida</taxon>
        <taxon>Acari</taxon>
        <taxon>Parasitiformes</taxon>
        <taxon>Ixodida</taxon>
        <taxon>Ixodoidea</taxon>
        <taxon>Ixodidae</taxon>
        <taxon>Ixodinae</taxon>
        <taxon>Ixodes</taxon>
    </lineage>
</organism>
<dbReference type="EMBL" id="JABSTQ010006072">
    <property type="protein sequence ID" value="KAG0437987.1"/>
    <property type="molecule type" value="Genomic_DNA"/>
</dbReference>
<proteinExistence type="predicted"/>
<gene>
    <name evidence="1" type="ORF">HPB47_017198</name>
</gene>
<evidence type="ECO:0000313" key="1">
    <source>
        <dbReference type="EMBL" id="KAG0437987.1"/>
    </source>
</evidence>
<accession>A0AC60QP54</accession>